<reference evidence="2 3" key="1">
    <citation type="submission" date="2016-07" db="EMBL/GenBank/DDBJ databases">
        <title>Pervasive Adenine N6-methylation of Active Genes in Fungi.</title>
        <authorList>
            <consortium name="DOE Joint Genome Institute"/>
            <person name="Mondo S.J."/>
            <person name="Dannebaum R.O."/>
            <person name="Kuo R.C."/>
            <person name="Labutti K."/>
            <person name="Haridas S."/>
            <person name="Kuo A."/>
            <person name="Salamov A."/>
            <person name="Ahrendt S.R."/>
            <person name="Lipzen A."/>
            <person name="Sullivan W."/>
            <person name="Andreopoulos W.B."/>
            <person name="Clum A."/>
            <person name="Lindquist E."/>
            <person name="Daum C."/>
            <person name="Ramamoorthy G.K."/>
            <person name="Gryganskyi A."/>
            <person name="Culley D."/>
            <person name="Magnuson J.K."/>
            <person name="James T.Y."/>
            <person name="O'Malley M.A."/>
            <person name="Stajich J.E."/>
            <person name="Spatafora J.W."/>
            <person name="Visel A."/>
            <person name="Grigoriev I.V."/>
        </authorList>
    </citation>
    <scope>NUCLEOTIDE SEQUENCE [LARGE SCALE GENOMIC DNA]</scope>
    <source>
        <strain evidence="2 3">NRRL 1336</strain>
    </source>
</reference>
<gene>
    <name evidence="2" type="ORF">BCR42DRAFT_494308</name>
</gene>
<name>A0A1X2I709_9FUNG</name>
<dbReference type="AlphaFoldDB" id="A0A1X2I709"/>
<keyword evidence="1" id="KW-0732">Signal</keyword>
<evidence type="ECO:0000313" key="3">
    <source>
        <dbReference type="Proteomes" id="UP000193560"/>
    </source>
</evidence>
<protein>
    <submittedName>
        <fullName evidence="2">Uncharacterized protein</fullName>
    </submittedName>
</protein>
<dbReference type="Proteomes" id="UP000193560">
    <property type="component" value="Unassembled WGS sequence"/>
</dbReference>
<sequence length="115" mass="12919">MRLFILIIALLSVVFASPIDSGFTNLAIPKGTLVARDVITTEGRNLNHSGGIEARAPRKCQSVWYLTECYNVYCPCGWYYKKDCSDSYCYDQDNVGCHARCPKNADLQCSTCYEN</sequence>
<dbReference type="EMBL" id="MCGE01000023">
    <property type="protein sequence ID" value="ORZ10748.1"/>
    <property type="molecule type" value="Genomic_DNA"/>
</dbReference>
<proteinExistence type="predicted"/>
<feature type="signal peptide" evidence="1">
    <location>
        <begin position="1"/>
        <end position="16"/>
    </location>
</feature>
<feature type="chain" id="PRO_5011987341" evidence="1">
    <location>
        <begin position="17"/>
        <end position="115"/>
    </location>
</feature>
<evidence type="ECO:0000256" key="1">
    <source>
        <dbReference type="SAM" id="SignalP"/>
    </source>
</evidence>
<organism evidence="2 3">
    <name type="scientific">Absidia repens</name>
    <dbReference type="NCBI Taxonomy" id="90262"/>
    <lineage>
        <taxon>Eukaryota</taxon>
        <taxon>Fungi</taxon>
        <taxon>Fungi incertae sedis</taxon>
        <taxon>Mucoromycota</taxon>
        <taxon>Mucoromycotina</taxon>
        <taxon>Mucoromycetes</taxon>
        <taxon>Mucorales</taxon>
        <taxon>Cunninghamellaceae</taxon>
        <taxon>Absidia</taxon>
    </lineage>
</organism>
<evidence type="ECO:0000313" key="2">
    <source>
        <dbReference type="EMBL" id="ORZ10748.1"/>
    </source>
</evidence>
<keyword evidence="3" id="KW-1185">Reference proteome</keyword>
<accession>A0A1X2I709</accession>
<comment type="caution">
    <text evidence="2">The sequence shown here is derived from an EMBL/GenBank/DDBJ whole genome shotgun (WGS) entry which is preliminary data.</text>
</comment>